<dbReference type="RefSeq" id="WP_120190655.1">
    <property type="nucleotide sequence ID" value="NZ_MCHY01000009.1"/>
</dbReference>
<evidence type="ECO:0000259" key="1">
    <source>
        <dbReference type="Pfam" id="PF13579"/>
    </source>
</evidence>
<dbReference type="SUPFAM" id="SSF53756">
    <property type="entry name" value="UDP-Glycosyltransferase/glycogen phosphorylase"/>
    <property type="match status" value="1"/>
</dbReference>
<dbReference type="PANTHER" id="PTHR45947:SF14">
    <property type="entry name" value="SLL1723 PROTEIN"/>
    <property type="match status" value="1"/>
</dbReference>
<dbReference type="PANTHER" id="PTHR45947">
    <property type="entry name" value="SULFOQUINOVOSYL TRANSFERASE SQD2"/>
    <property type="match status" value="1"/>
</dbReference>
<dbReference type="EMBL" id="MCHY01000009">
    <property type="protein sequence ID" value="RKD23165.1"/>
    <property type="molecule type" value="Genomic_DNA"/>
</dbReference>
<accession>A0A419SHF3</accession>
<name>A0A419SHF3_9BACL</name>
<sequence length="365" mass="41471">MGRPLRILHSVVNMNRGGAETLLMNLYRNIDRTKIKFDFLTNKEGVFDPEIEQLGGRVYRIPYITDVGHFGYIKALDRFFKDHQQYKVVHSHMDKMSGFVLRAAKRAGVPMRIAHSHNTSSEGGAFARLYKWYAGTRISSNASHLFSCSREAAKWLFHSQAAHSAILKNGIESERFLFSPDVRLQVRRDLGLTEDHFVLGHVGRFNRQKNHRFLIEMFAELQKVKKDARLILTGDGPLRPEIEQQVKDFGLDERVTFLGVRSDIDRLMQAFDVFAFPSFHEGLPVTLIEAQGAGLPCVLSDTITKEVDLGMQLVHYCPLGDMTSWLEKILESSNASRKSSAKALFRNGYDISDTAVWLGDFYLGV</sequence>
<evidence type="ECO:0000313" key="2">
    <source>
        <dbReference type="EMBL" id="RKD23165.1"/>
    </source>
</evidence>
<dbReference type="OrthoDB" id="9804196at2"/>
<evidence type="ECO:0000313" key="3">
    <source>
        <dbReference type="Proteomes" id="UP000284219"/>
    </source>
</evidence>
<comment type="caution">
    <text evidence="2">The sequence shown here is derived from an EMBL/GenBank/DDBJ whole genome shotgun (WGS) entry which is preliminary data.</text>
</comment>
<protein>
    <submittedName>
        <fullName evidence="2">Glycosyl transferase family 1</fullName>
    </submittedName>
</protein>
<organism evidence="2 3">
    <name type="scientific">Ammoniphilus oxalaticus</name>
    <dbReference type="NCBI Taxonomy" id="66863"/>
    <lineage>
        <taxon>Bacteria</taxon>
        <taxon>Bacillati</taxon>
        <taxon>Bacillota</taxon>
        <taxon>Bacilli</taxon>
        <taxon>Bacillales</taxon>
        <taxon>Paenibacillaceae</taxon>
        <taxon>Aneurinibacillus group</taxon>
        <taxon>Ammoniphilus</taxon>
    </lineage>
</organism>
<dbReference type="GO" id="GO:0016757">
    <property type="term" value="F:glycosyltransferase activity"/>
    <property type="evidence" value="ECO:0007669"/>
    <property type="project" value="TreeGrafter"/>
</dbReference>
<proteinExistence type="predicted"/>
<dbReference type="CDD" id="cd03812">
    <property type="entry name" value="GT4_CapH-like"/>
    <property type="match status" value="1"/>
</dbReference>
<keyword evidence="3" id="KW-1185">Reference proteome</keyword>
<gene>
    <name evidence="2" type="ORF">BEP19_13180</name>
</gene>
<dbReference type="Gene3D" id="3.40.50.2000">
    <property type="entry name" value="Glycogen Phosphorylase B"/>
    <property type="match status" value="2"/>
</dbReference>
<reference evidence="2 3" key="1">
    <citation type="submission" date="2016-08" db="EMBL/GenBank/DDBJ databases">
        <title>Novel Firmicute Genomes.</title>
        <authorList>
            <person name="Poppleton D.I."/>
            <person name="Gribaldo S."/>
        </authorList>
    </citation>
    <scope>NUCLEOTIDE SEQUENCE [LARGE SCALE GENOMIC DNA]</scope>
    <source>
        <strain evidence="2 3">RAOx-1</strain>
    </source>
</reference>
<dbReference type="InterPro" id="IPR050194">
    <property type="entry name" value="Glycosyltransferase_grp1"/>
</dbReference>
<dbReference type="Pfam" id="PF13579">
    <property type="entry name" value="Glyco_trans_4_4"/>
    <property type="match status" value="1"/>
</dbReference>
<dbReference type="InterPro" id="IPR028098">
    <property type="entry name" value="Glyco_trans_4-like_N"/>
</dbReference>
<dbReference type="Proteomes" id="UP000284219">
    <property type="component" value="Unassembled WGS sequence"/>
</dbReference>
<feature type="domain" description="Glycosyltransferase subfamily 4-like N-terminal" evidence="1">
    <location>
        <begin position="17"/>
        <end position="156"/>
    </location>
</feature>
<keyword evidence="2" id="KW-0808">Transferase</keyword>
<dbReference type="Pfam" id="PF13692">
    <property type="entry name" value="Glyco_trans_1_4"/>
    <property type="match status" value="1"/>
</dbReference>
<dbReference type="AlphaFoldDB" id="A0A419SHF3"/>